<sequence length="8" mass="954">MADWYAPT</sequence>
<reference evidence="1" key="2">
    <citation type="journal article" date="2015" name="Data Brief">
        <title>Shoot transcriptome of the giant reed, Arundo donax.</title>
        <authorList>
            <person name="Barrero R.A."/>
            <person name="Guerrero F.D."/>
            <person name="Moolhuijzen P."/>
            <person name="Goolsby J.A."/>
            <person name="Tidwell J."/>
            <person name="Bellgard S.E."/>
            <person name="Bellgard M.I."/>
        </authorList>
    </citation>
    <scope>NUCLEOTIDE SEQUENCE</scope>
    <source>
        <tissue evidence="1">Shoot tissue taken approximately 20 cm above the soil surface</tissue>
    </source>
</reference>
<proteinExistence type="predicted"/>
<evidence type="ECO:0000313" key="1">
    <source>
        <dbReference type="EMBL" id="JAD58588.1"/>
    </source>
</evidence>
<reference evidence="1" key="1">
    <citation type="submission" date="2014-09" db="EMBL/GenBank/DDBJ databases">
        <authorList>
            <person name="Magalhaes I.L.F."/>
            <person name="Oliveira U."/>
            <person name="Santos F.R."/>
            <person name="Vidigal T.H.D.A."/>
            <person name="Brescovit A.D."/>
            <person name="Santos A.J."/>
        </authorList>
    </citation>
    <scope>NUCLEOTIDE SEQUENCE</scope>
    <source>
        <tissue evidence="1">Shoot tissue taken approximately 20 cm above the soil surface</tissue>
    </source>
</reference>
<name>A0A0A9B8X7_ARUDO</name>
<accession>A0A0A9B8X7</accession>
<dbReference type="EMBL" id="GBRH01239307">
    <property type="protein sequence ID" value="JAD58588.1"/>
    <property type="molecule type" value="Transcribed_RNA"/>
</dbReference>
<organism evidence="1">
    <name type="scientific">Arundo donax</name>
    <name type="common">Giant reed</name>
    <name type="synonym">Donax arundinaceus</name>
    <dbReference type="NCBI Taxonomy" id="35708"/>
    <lineage>
        <taxon>Eukaryota</taxon>
        <taxon>Viridiplantae</taxon>
        <taxon>Streptophyta</taxon>
        <taxon>Embryophyta</taxon>
        <taxon>Tracheophyta</taxon>
        <taxon>Spermatophyta</taxon>
        <taxon>Magnoliopsida</taxon>
        <taxon>Liliopsida</taxon>
        <taxon>Poales</taxon>
        <taxon>Poaceae</taxon>
        <taxon>PACMAD clade</taxon>
        <taxon>Arundinoideae</taxon>
        <taxon>Arundineae</taxon>
        <taxon>Arundo</taxon>
    </lineage>
</organism>
<protein>
    <submittedName>
        <fullName evidence="1">Uncharacterized protein</fullName>
    </submittedName>
</protein>